<reference evidence="4 5" key="1">
    <citation type="submission" date="2017-04" db="EMBL/GenBank/DDBJ databases">
        <title>Genome sequencing of [Candida] sorbophila.</title>
        <authorList>
            <person name="Ahn J.O."/>
        </authorList>
    </citation>
    <scope>NUCLEOTIDE SEQUENCE [LARGE SCALE GENOMIC DNA]</scope>
    <source>
        <strain evidence="4 5">DS02</strain>
    </source>
</reference>
<dbReference type="InterPro" id="IPR011990">
    <property type="entry name" value="TPR-like_helical_dom_sf"/>
</dbReference>
<dbReference type="PROSITE" id="PS51048">
    <property type="entry name" value="SGS"/>
    <property type="match status" value="1"/>
</dbReference>
<proteinExistence type="inferred from homology"/>
<dbReference type="InterPro" id="IPR007052">
    <property type="entry name" value="CS_dom"/>
</dbReference>
<dbReference type="Proteomes" id="UP000238350">
    <property type="component" value="Unassembled WGS sequence"/>
</dbReference>
<comment type="similarity">
    <text evidence="1">Belongs to the SGT1 family.</text>
</comment>
<name>A0A2T0FLG5_9ASCO</name>
<dbReference type="PROSITE" id="PS51203">
    <property type="entry name" value="CS"/>
    <property type="match status" value="1"/>
</dbReference>
<evidence type="ECO:0000313" key="4">
    <source>
        <dbReference type="EMBL" id="PRT55826.1"/>
    </source>
</evidence>
<dbReference type="STRING" id="45607.A0A2T0FLG5"/>
<evidence type="ECO:0000259" key="2">
    <source>
        <dbReference type="PROSITE" id="PS51048"/>
    </source>
</evidence>
<dbReference type="EMBL" id="NDIQ01000022">
    <property type="protein sequence ID" value="PRT55826.1"/>
    <property type="molecule type" value="Genomic_DNA"/>
</dbReference>
<dbReference type="Pfam" id="PF04969">
    <property type="entry name" value="CS"/>
    <property type="match status" value="1"/>
</dbReference>
<dbReference type="Gene3D" id="1.25.40.10">
    <property type="entry name" value="Tetratricopeptide repeat domain"/>
    <property type="match status" value="1"/>
</dbReference>
<evidence type="ECO:0000259" key="3">
    <source>
        <dbReference type="PROSITE" id="PS51203"/>
    </source>
</evidence>
<protein>
    <submittedName>
        <fullName evidence="4">Protein SGT1</fullName>
    </submittedName>
</protein>
<feature type="domain" description="SGS" evidence="2">
    <location>
        <begin position="199"/>
        <end position="304"/>
    </location>
</feature>
<comment type="caution">
    <text evidence="4">The sequence shown here is derived from an EMBL/GenBank/DDBJ whole genome shotgun (WGS) entry which is preliminary data.</text>
</comment>
<dbReference type="RefSeq" id="XP_024665771.1">
    <property type="nucleotide sequence ID" value="XM_024810003.1"/>
</dbReference>
<organism evidence="4 5">
    <name type="scientific">Wickerhamiella sorbophila</name>
    <dbReference type="NCBI Taxonomy" id="45607"/>
    <lineage>
        <taxon>Eukaryota</taxon>
        <taxon>Fungi</taxon>
        <taxon>Dikarya</taxon>
        <taxon>Ascomycota</taxon>
        <taxon>Saccharomycotina</taxon>
        <taxon>Dipodascomycetes</taxon>
        <taxon>Dipodascales</taxon>
        <taxon>Trichomonascaceae</taxon>
        <taxon>Wickerhamiella</taxon>
    </lineage>
</organism>
<dbReference type="GO" id="GO:0051087">
    <property type="term" value="F:protein-folding chaperone binding"/>
    <property type="evidence" value="ECO:0007669"/>
    <property type="project" value="InterPro"/>
</dbReference>
<feature type="domain" description="CS" evidence="3">
    <location>
        <begin position="133"/>
        <end position="214"/>
    </location>
</feature>
<dbReference type="SUPFAM" id="SSF48452">
    <property type="entry name" value="TPR-like"/>
    <property type="match status" value="1"/>
</dbReference>
<dbReference type="InterPro" id="IPR007699">
    <property type="entry name" value="SGS_dom"/>
</dbReference>
<dbReference type="InterPro" id="IPR044563">
    <property type="entry name" value="Sgt1-like"/>
</dbReference>
<dbReference type="Gene3D" id="2.60.40.790">
    <property type="match status" value="1"/>
</dbReference>
<dbReference type="PANTHER" id="PTHR45862">
    <property type="entry name" value="PROTEIN SGT1 HOMOLOG"/>
    <property type="match status" value="1"/>
</dbReference>
<accession>A0A2T0FLG5</accession>
<keyword evidence="5" id="KW-1185">Reference proteome</keyword>
<dbReference type="InterPro" id="IPR008978">
    <property type="entry name" value="HSP20-like_chaperone"/>
</dbReference>
<dbReference type="Pfam" id="PF05002">
    <property type="entry name" value="SGS"/>
    <property type="match status" value="1"/>
</dbReference>
<gene>
    <name evidence="4" type="ORF">B9G98_03446</name>
</gene>
<dbReference type="OrthoDB" id="1898560at2759"/>
<dbReference type="AlphaFoldDB" id="A0A2T0FLG5"/>
<dbReference type="SUPFAM" id="SSF49764">
    <property type="entry name" value="HSP20-like chaperones"/>
    <property type="match status" value="1"/>
</dbReference>
<dbReference type="GeneID" id="36517194"/>
<evidence type="ECO:0000313" key="5">
    <source>
        <dbReference type="Proteomes" id="UP000238350"/>
    </source>
</evidence>
<evidence type="ECO:0000256" key="1">
    <source>
        <dbReference type="ARBA" id="ARBA00008509"/>
    </source>
</evidence>
<dbReference type="CDD" id="cd06466">
    <property type="entry name" value="p23_CS_SGT1_like"/>
    <property type="match status" value="1"/>
</dbReference>
<sequence length="304" mass="33883">MDAVNQALENKDYEKAVELATQELKIAPTSSRLFLKRSIANLRLQKPTEALNDAESAVSLATDESLRGDAQLRRAIAFYQLKKVGEAKAAIRYAQKCNCVDKTLPIWLQKIEAETTEQAELVEIPSNAEPVAKPSIRKDWYQIGNKVTVSVFIRDAPSSTKVDISADRIEIPAYDFVLDLSHPIDPSSAKIDIVKPKIELTFEKASPGNWSQLAKTPDDLKPLAKPKAAFEKEWNIEDEPEEESGDPQAFFEKIYKDADPDAQRAMMKSFIESNGTTLSTNWAEVSKGKVEITPPSGMEAKKWT</sequence>